<feature type="chain" id="PRO_5008905156" evidence="2">
    <location>
        <begin position="20"/>
        <end position="214"/>
    </location>
</feature>
<feature type="region of interest" description="Disordered" evidence="1">
    <location>
        <begin position="131"/>
        <end position="214"/>
    </location>
</feature>
<accession>A0A1D2N7C9</accession>
<keyword evidence="2" id="KW-0732">Signal</keyword>
<evidence type="ECO:0000256" key="2">
    <source>
        <dbReference type="SAM" id="SignalP"/>
    </source>
</evidence>
<protein>
    <submittedName>
        <fullName evidence="3">Uncharacterized protein</fullName>
    </submittedName>
</protein>
<evidence type="ECO:0000256" key="1">
    <source>
        <dbReference type="SAM" id="MobiDB-lite"/>
    </source>
</evidence>
<keyword evidence="4" id="KW-1185">Reference proteome</keyword>
<comment type="caution">
    <text evidence="3">The sequence shown here is derived from an EMBL/GenBank/DDBJ whole genome shotgun (WGS) entry which is preliminary data.</text>
</comment>
<organism evidence="3 4">
    <name type="scientific">Orchesella cincta</name>
    <name type="common">Springtail</name>
    <name type="synonym">Podura cincta</name>
    <dbReference type="NCBI Taxonomy" id="48709"/>
    <lineage>
        <taxon>Eukaryota</taxon>
        <taxon>Metazoa</taxon>
        <taxon>Ecdysozoa</taxon>
        <taxon>Arthropoda</taxon>
        <taxon>Hexapoda</taxon>
        <taxon>Collembola</taxon>
        <taxon>Entomobryomorpha</taxon>
        <taxon>Entomobryoidea</taxon>
        <taxon>Orchesellidae</taxon>
        <taxon>Orchesellinae</taxon>
        <taxon>Orchesella</taxon>
    </lineage>
</organism>
<dbReference type="EMBL" id="LJIJ01000168">
    <property type="protein sequence ID" value="ODN01157.1"/>
    <property type="molecule type" value="Genomic_DNA"/>
</dbReference>
<dbReference type="OMA" id="VETTKFV"/>
<evidence type="ECO:0000313" key="3">
    <source>
        <dbReference type="EMBL" id="ODN01157.1"/>
    </source>
</evidence>
<dbReference type="AlphaFoldDB" id="A0A1D2N7C9"/>
<reference evidence="3 4" key="1">
    <citation type="journal article" date="2016" name="Genome Biol. Evol.">
        <title>Gene Family Evolution Reflects Adaptation to Soil Environmental Stressors in the Genome of the Collembolan Orchesella cincta.</title>
        <authorList>
            <person name="Faddeeva-Vakhrusheva A."/>
            <person name="Derks M.F."/>
            <person name="Anvar S.Y."/>
            <person name="Agamennone V."/>
            <person name="Suring W."/>
            <person name="Smit S."/>
            <person name="van Straalen N.M."/>
            <person name="Roelofs D."/>
        </authorList>
    </citation>
    <scope>NUCLEOTIDE SEQUENCE [LARGE SCALE GENOMIC DNA]</scope>
    <source>
        <tissue evidence="3">Mixed pool</tissue>
    </source>
</reference>
<proteinExistence type="predicted"/>
<gene>
    <name evidence="3" type="ORF">Ocin01_05500</name>
</gene>
<dbReference type="Proteomes" id="UP000094527">
    <property type="component" value="Unassembled WGS sequence"/>
</dbReference>
<feature type="compositionally biased region" description="Low complexity" evidence="1">
    <location>
        <begin position="148"/>
        <end position="174"/>
    </location>
</feature>
<sequence>MKSLIAFIAFISALSVTSSVPVEDFAGTNKVHLFVLLVPDATVQELKKARQEEAAGLEITETGAYVGQIISGVLGGDVRPIFAGSASFIGEEDVQQGVSTILANVAPSVNMILKQWVSRVQTALGFTSTPRPGTLAANGTNPSNGAIAGQPLGGTQQQAQQSQQQQPVSPGTVQFNSNQDHSYEHTTVEPLPLLKLKGTDEDNEDDGDRIKVAK</sequence>
<evidence type="ECO:0000313" key="4">
    <source>
        <dbReference type="Proteomes" id="UP000094527"/>
    </source>
</evidence>
<name>A0A1D2N7C9_ORCCI</name>
<feature type="compositionally biased region" description="Polar residues" evidence="1">
    <location>
        <begin position="131"/>
        <end position="144"/>
    </location>
</feature>
<feature type="signal peptide" evidence="2">
    <location>
        <begin position="1"/>
        <end position="19"/>
    </location>
</feature>